<evidence type="ECO:0000259" key="1">
    <source>
        <dbReference type="Pfam" id="PF00668"/>
    </source>
</evidence>
<dbReference type="Gene3D" id="3.30.559.10">
    <property type="entry name" value="Chloramphenicol acetyltransferase-like domain"/>
    <property type="match status" value="1"/>
</dbReference>
<dbReference type="Proteomes" id="UP000037247">
    <property type="component" value="Unassembled WGS sequence"/>
</dbReference>
<reference evidence="2 3" key="1">
    <citation type="submission" date="2015-05" db="EMBL/GenBank/DDBJ databases">
        <title>Draft genome sequence of the bacterium Gordonia jacobaea a new member of the Gordonia genus.</title>
        <authorList>
            <person name="Jimenez-Galisteo G."/>
            <person name="Dominguez A."/>
            <person name="Munoz E."/>
            <person name="Vinas M."/>
        </authorList>
    </citation>
    <scope>NUCLEOTIDE SEQUENCE [LARGE SCALE GENOMIC DNA]</scope>
    <source>
        <strain evidence="3">mv1</strain>
    </source>
</reference>
<dbReference type="PANTHER" id="PTHR45527">
    <property type="entry name" value="NONRIBOSOMAL PEPTIDE SYNTHETASE"/>
    <property type="match status" value="1"/>
</dbReference>
<dbReference type="InterPro" id="IPR023213">
    <property type="entry name" value="CAT-like_dom_sf"/>
</dbReference>
<keyword evidence="3" id="KW-1185">Reference proteome</keyword>
<dbReference type="RefSeq" id="WP_049699529.1">
    <property type="nucleotide sequence ID" value="NZ_JAQDQF010000006.1"/>
</dbReference>
<dbReference type="EMBL" id="LDTZ01000018">
    <property type="protein sequence ID" value="KNA90589.1"/>
    <property type="molecule type" value="Genomic_DNA"/>
</dbReference>
<evidence type="ECO:0000313" key="2">
    <source>
        <dbReference type="EMBL" id="KNA90589.1"/>
    </source>
</evidence>
<protein>
    <submittedName>
        <fullName evidence="2">Condensation protein</fullName>
    </submittedName>
</protein>
<dbReference type="PANTHER" id="PTHR45527:SF1">
    <property type="entry name" value="FATTY ACID SYNTHASE"/>
    <property type="match status" value="1"/>
</dbReference>
<sequence length="498" mass="54525">MKFIQILEEPIEPGGLVEWVPSVPGGLGGWLDDTRLTSHNHEQHLRDAFDYRVRTRKEGGRESWLGLSINFDEPLSIPAIRAALSQWIDRHEVLRSHVIIKADGLHRLSTPEGTVQLKMGRIGWYTESGPLLEQIAGAFDRATAPMQWPAYMFATVGRESSFTLLFAADHSLVDGYSLIMAQHELITLYRAARDRTDAALPEVGSYVDFSAQERRLADQAGADHPSVSTWTSFLKAGAGDMPPFQVPGANTAVAEPPDPAVDVPQESLSGVIVDDEAANRFTAVCSEAGGTLTAGILAAFAIVHHRRTDDREFRCVLPRHTRNEQRWLTALGWFVAVAPFCLDMSDSPTFDQAVARATDELKRARQGASLPFLRVADLIGYRGEPQFVISFIDTRYAPGAAEADSGRATVIRSHSYARNEVFIWINRTPSGMRFSARFPQESPAGDVVGPTLVADPEARAGTPPGEIIPNEGPVHAYLHDFAAFVRSVGDASTFSPTV</sequence>
<accession>A0ABR5IA85</accession>
<dbReference type="InterPro" id="IPR001242">
    <property type="entry name" value="Condensation_dom"/>
</dbReference>
<proteinExistence type="predicted"/>
<dbReference type="Gene3D" id="3.30.559.30">
    <property type="entry name" value="Nonribosomal peptide synthetase, condensation domain"/>
    <property type="match status" value="1"/>
</dbReference>
<dbReference type="Pfam" id="PF00668">
    <property type="entry name" value="Condensation"/>
    <property type="match status" value="1"/>
</dbReference>
<name>A0ABR5IA85_9ACTN</name>
<gene>
    <name evidence="2" type="ORF">ABW18_13585</name>
</gene>
<organism evidence="2 3">
    <name type="scientific">Gordonia jacobaea</name>
    <dbReference type="NCBI Taxonomy" id="122202"/>
    <lineage>
        <taxon>Bacteria</taxon>
        <taxon>Bacillati</taxon>
        <taxon>Actinomycetota</taxon>
        <taxon>Actinomycetes</taxon>
        <taxon>Mycobacteriales</taxon>
        <taxon>Gordoniaceae</taxon>
        <taxon>Gordonia</taxon>
    </lineage>
</organism>
<dbReference type="SUPFAM" id="SSF52777">
    <property type="entry name" value="CoA-dependent acyltransferases"/>
    <property type="match status" value="2"/>
</dbReference>
<feature type="domain" description="Condensation" evidence="1">
    <location>
        <begin position="69"/>
        <end position="376"/>
    </location>
</feature>
<evidence type="ECO:0000313" key="3">
    <source>
        <dbReference type="Proteomes" id="UP000037247"/>
    </source>
</evidence>
<comment type="caution">
    <text evidence="2">The sequence shown here is derived from an EMBL/GenBank/DDBJ whole genome shotgun (WGS) entry which is preliminary data.</text>
</comment>